<accession>A0A928Y5T2</accession>
<dbReference type="EMBL" id="JABTTY010000001">
    <property type="protein sequence ID" value="MBE7525443.1"/>
    <property type="molecule type" value="Genomic_DNA"/>
</dbReference>
<dbReference type="InterPro" id="IPR022636">
    <property type="entry name" value="S-AdoMet_synthetase_sfam"/>
</dbReference>
<reference evidence="3" key="1">
    <citation type="submission" date="2020-05" db="EMBL/GenBank/DDBJ databases">
        <title>High-Quality Genomes of Partial-Nitritation/Anammox System by Hierarchical Clustering Based Hybrid Assembly.</title>
        <authorList>
            <person name="Liu L."/>
            <person name="Wang Y."/>
            <person name="Che Y."/>
            <person name="Chen Y."/>
            <person name="Xia Y."/>
            <person name="Luo R."/>
            <person name="Cheng S.H."/>
            <person name="Zheng C."/>
            <person name="Zhang T."/>
        </authorList>
    </citation>
    <scope>NUCLEOTIDE SEQUENCE</scope>
    <source>
        <strain evidence="3">H1_PAT1</strain>
    </source>
</reference>
<proteinExistence type="predicted"/>
<evidence type="ECO:0000313" key="3">
    <source>
        <dbReference type="EMBL" id="MBE7525443.1"/>
    </source>
</evidence>
<gene>
    <name evidence="3" type="ORF">HS096_03600</name>
</gene>
<evidence type="ECO:0000259" key="2">
    <source>
        <dbReference type="Pfam" id="PF00438"/>
    </source>
</evidence>
<dbReference type="GO" id="GO:0006556">
    <property type="term" value="P:S-adenosylmethionine biosynthetic process"/>
    <property type="evidence" value="ECO:0007669"/>
    <property type="project" value="InterPro"/>
</dbReference>
<dbReference type="GO" id="GO:0005524">
    <property type="term" value="F:ATP binding"/>
    <property type="evidence" value="ECO:0007669"/>
    <property type="project" value="InterPro"/>
</dbReference>
<dbReference type="AlphaFoldDB" id="A0A928Y5T2"/>
<comment type="caution">
    <text evidence="3">The sequence shown here is derived from an EMBL/GenBank/DDBJ whole genome shotgun (WGS) entry which is preliminary data.</text>
</comment>
<dbReference type="PANTHER" id="PTHR11964">
    <property type="entry name" value="S-ADENOSYLMETHIONINE SYNTHETASE"/>
    <property type="match status" value="1"/>
</dbReference>
<keyword evidence="1" id="KW-0479">Metal-binding</keyword>
<feature type="domain" description="S-adenosylmethionine synthetase N-terminal" evidence="2">
    <location>
        <begin position="7"/>
        <end position="76"/>
    </location>
</feature>
<protein>
    <recommendedName>
        <fullName evidence="2">S-adenosylmethionine synthetase N-terminal domain-containing protein</fullName>
    </recommendedName>
</protein>
<evidence type="ECO:0000256" key="1">
    <source>
        <dbReference type="ARBA" id="ARBA00022723"/>
    </source>
</evidence>
<dbReference type="InterPro" id="IPR002133">
    <property type="entry name" value="S-AdoMet_synthetase"/>
</dbReference>
<evidence type="ECO:0000313" key="4">
    <source>
        <dbReference type="Proteomes" id="UP000710385"/>
    </source>
</evidence>
<dbReference type="Proteomes" id="UP000710385">
    <property type="component" value="Unassembled WGS sequence"/>
</dbReference>
<name>A0A928Y5T2_UNCKA</name>
<dbReference type="Pfam" id="PF00438">
    <property type="entry name" value="S-AdoMet_synt_N"/>
    <property type="match status" value="1"/>
</dbReference>
<dbReference type="InterPro" id="IPR022628">
    <property type="entry name" value="S-AdoMet_synt_N"/>
</dbReference>
<organism evidence="3 4">
    <name type="scientific">candidate division WWE3 bacterium</name>
    <dbReference type="NCBI Taxonomy" id="2053526"/>
    <lineage>
        <taxon>Bacteria</taxon>
        <taxon>Katanobacteria</taxon>
    </lineage>
</organism>
<dbReference type="Gene3D" id="3.30.300.10">
    <property type="match status" value="3"/>
</dbReference>
<dbReference type="SUPFAM" id="SSF55973">
    <property type="entry name" value="S-adenosylmethionine synthetase"/>
    <property type="match status" value="1"/>
</dbReference>
<dbReference type="GO" id="GO:0004478">
    <property type="term" value="F:methionine adenosyltransferase activity"/>
    <property type="evidence" value="ECO:0007669"/>
    <property type="project" value="InterPro"/>
</dbReference>
<sequence length="339" mass="36544">MRIARTLSPGHPDRLCDMLAETILDEYLRRDPATSMRVHVSGGRGAIFVSGVVSSKADFDVGSLVVRTAAALGVRKHVEPFVSLESVPGSFVLEATRSSRPISVTGYAAAESEESLPGHVSLSRRLAKKLEDARQRDPEWFWLSPSFEIIVAESYGHPPIIHVNCGHGEEDLANVRARIKQLFNGETSGMDVRVNHNGPIRANGLDVDMGNSGISADPYGSGIYIRESVIGYDPSHPVKFGSWLARGLASMTLRRTGSKAVMVQAVYLPGESAPSYLRVRNERGADLADPTDADGMRYAKLASMLRYGLNADAARWGFAGEAGLPWEPVDPGSALDASA</sequence>
<dbReference type="GO" id="GO:0046872">
    <property type="term" value="F:metal ion binding"/>
    <property type="evidence" value="ECO:0007669"/>
    <property type="project" value="UniProtKB-KW"/>
</dbReference>